<organism evidence="2 3">
    <name type="scientific">Folsomia candida</name>
    <name type="common">Springtail</name>
    <dbReference type="NCBI Taxonomy" id="158441"/>
    <lineage>
        <taxon>Eukaryota</taxon>
        <taxon>Metazoa</taxon>
        <taxon>Ecdysozoa</taxon>
        <taxon>Arthropoda</taxon>
        <taxon>Hexapoda</taxon>
        <taxon>Collembola</taxon>
        <taxon>Entomobryomorpha</taxon>
        <taxon>Isotomoidea</taxon>
        <taxon>Isotomidae</taxon>
        <taxon>Proisotominae</taxon>
        <taxon>Folsomia</taxon>
    </lineage>
</organism>
<accession>A0A226D306</accession>
<dbReference type="Proteomes" id="UP000198287">
    <property type="component" value="Unassembled WGS sequence"/>
</dbReference>
<comment type="caution">
    <text evidence="2">The sequence shown here is derived from an EMBL/GenBank/DDBJ whole genome shotgun (WGS) entry which is preliminary data.</text>
</comment>
<reference evidence="2 3" key="1">
    <citation type="submission" date="2015-12" db="EMBL/GenBank/DDBJ databases">
        <title>The genome of Folsomia candida.</title>
        <authorList>
            <person name="Faddeeva A."/>
            <person name="Derks M.F."/>
            <person name="Anvar Y."/>
            <person name="Smit S."/>
            <person name="Van Straalen N."/>
            <person name="Roelofs D."/>
        </authorList>
    </citation>
    <scope>NUCLEOTIDE SEQUENCE [LARGE SCALE GENOMIC DNA]</scope>
    <source>
        <strain evidence="2 3">VU population</strain>
        <tissue evidence="2">Whole body</tissue>
    </source>
</reference>
<keyword evidence="3" id="KW-1185">Reference proteome</keyword>
<feature type="compositionally biased region" description="Basic and acidic residues" evidence="1">
    <location>
        <begin position="470"/>
        <end position="489"/>
    </location>
</feature>
<gene>
    <name evidence="2" type="ORF">Fcan01_25386</name>
</gene>
<protein>
    <recommendedName>
        <fullName evidence="4">F-box domain-containing protein</fullName>
    </recommendedName>
</protein>
<name>A0A226D306_FOLCA</name>
<proteinExistence type="predicted"/>
<feature type="region of interest" description="Disordered" evidence="1">
    <location>
        <begin position="453"/>
        <end position="489"/>
    </location>
</feature>
<evidence type="ECO:0000313" key="3">
    <source>
        <dbReference type="Proteomes" id="UP000198287"/>
    </source>
</evidence>
<evidence type="ECO:0008006" key="4">
    <source>
        <dbReference type="Google" id="ProtNLM"/>
    </source>
</evidence>
<dbReference type="OrthoDB" id="2382755at2759"/>
<evidence type="ECO:0000256" key="1">
    <source>
        <dbReference type="SAM" id="MobiDB-lite"/>
    </source>
</evidence>
<dbReference type="AlphaFoldDB" id="A0A226D306"/>
<sequence>MDLAQHKDRISTHLALSLPEILREIMSFIPTNHLVNEVTFVSSRWEAAAREQIVSRKRVILTPENMAAYLDVSNVQTKRYKRVTLTGFNFENLNFQEISVLQNFSINVSAAITELKLDYFPQFFVQYETKSLETTSSTNALTFPKVVKLEIDLMFSNRGELVSIPDQRIFLRSVALFPNLKILQCGTLPKKMVDYFLSKNRMSIYAISLRLDKLTTLKILRPSISLTCIELNVDIFNNSTDHDRISEIQLPETLPKLKSFKICISPNYMNYFATPEVIVPVLNLKFTRTDYPYSTQFPTLEKLVISKLWKDEIFLVDLRVPLPPEIMGTLYLLKKCPCSTNSRENLVPEVLDCSDKRIVTTFTNLNPRWEIFDGLDPYENISVDDSRNARWARSPKGCKHSAPFPSSRLRLEEVDVVVGNCDVLSKTGTPTNFPERPPHFCVELEILDNLKPPSVFSKNPQARTCPMYDGQREVERAANPRSERNSSSP</sequence>
<evidence type="ECO:0000313" key="2">
    <source>
        <dbReference type="EMBL" id="OXA39962.1"/>
    </source>
</evidence>
<dbReference type="EMBL" id="LNIX01000036">
    <property type="protein sequence ID" value="OXA39962.1"/>
    <property type="molecule type" value="Genomic_DNA"/>
</dbReference>